<sequence length="169" mass="18645">MTSASAEACEVVAFNLDDIRLSARKELIIVRSGKGNKYREVPVHEQAQLRTDLKLWIENERPDWTGAANREAPLLNHRGGRVSARGATACPPKPTESAPPTASQWTAYQQSHTSIAGFRRTPVGPLVVSPQRNELGNQVGQPRHAETAVDRDPADRRLTLTHASQWAPR</sequence>
<dbReference type="RefSeq" id="WP_204015765.1">
    <property type="nucleotide sequence ID" value="NZ_BOOZ01000094.1"/>
</dbReference>
<accession>A0ABQ4I5U4</accession>
<dbReference type="Proteomes" id="UP000647017">
    <property type="component" value="Unassembled WGS sequence"/>
</dbReference>
<proteinExistence type="predicted"/>
<evidence type="ECO:0008006" key="5">
    <source>
        <dbReference type="Google" id="ProtNLM"/>
    </source>
</evidence>
<comment type="caution">
    <text evidence="3">The sequence shown here is derived from an EMBL/GenBank/DDBJ whole genome shotgun (WGS) entry which is preliminary data.</text>
</comment>
<evidence type="ECO:0000256" key="2">
    <source>
        <dbReference type="SAM" id="MobiDB-lite"/>
    </source>
</evidence>
<protein>
    <recommendedName>
        <fullName evidence="5">Tyr recombinase domain-containing protein</fullName>
    </recommendedName>
</protein>
<dbReference type="Gene3D" id="1.10.443.10">
    <property type="entry name" value="Intergrase catalytic core"/>
    <property type="match status" value="1"/>
</dbReference>
<organism evidence="3 4">
    <name type="scientific">Micromonospora andamanensis</name>
    <dbReference type="NCBI Taxonomy" id="1287068"/>
    <lineage>
        <taxon>Bacteria</taxon>
        <taxon>Bacillati</taxon>
        <taxon>Actinomycetota</taxon>
        <taxon>Actinomycetes</taxon>
        <taxon>Micromonosporales</taxon>
        <taxon>Micromonosporaceae</taxon>
        <taxon>Micromonospora</taxon>
    </lineage>
</organism>
<feature type="region of interest" description="Disordered" evidence="2">
    <location>
        <begin position="68"/>
        <end position="105"/>
    </location>
</feature>
<feature type="compositionally biased region" description="Polar residues" evidence="2">
    <location>
        <begin position="130"/>
        <end position="140"/>
    </location>
</feature>
<gene>
    <name evidence="3" type="ORF">Van01_64850</name>
</gene>
<keyword evidence="4" id="KW-1185">Reference proteome</keyword>
<feature type="region of interest" description="Disordered" evidence="2">
    <location>
        <begin position="127"/>
        <end position="169"/>
    </location>
</feature>
<dbReference type="InterPro" id="IPR011010">
    <property type="entry name" value="DNA_brk_join_enz"/>
</dbReference>
<dbReference type="EMBL" id="BOOZ01000094">
    <property type="protein sequence ID" value="GIJ13271.1"/>
    <property type="molecule type" value="Genomic_DNA"/>
</dbReference>
<evidence type="ECO:0000256" key="1">
    <source>
        <dbReference type="ARBA" id="ARBA00023172"/>
    </source>
</evidence>
<dbReference type="InterPro" id="IPR013762">
    <property type="entry name" value="Integrase-like_cat_sf"/>
</dbReference>
<name>A0ABQ4I5U4_9ACTN</name>
<feature type="compositionally biased region" description="Basic and acidic residues" evidence="2">
    <location>
        <begin position="143"/>
        <end position="158"/>
    </location>
</feature>
<dbReference type="SUPFAM" id="SSF56349">
    <property type="entry name" value="DNA breaking-rejoining enzymes"/>
    <property type="match status" value="1"/>
</dbReference>
<reference evidence="3 4" key="1">
    <citation type="submission" date="2021-01" db="EMBL/GenBank/DDBJ databases">
        <title>Whole genome shotgun sequence of Verrucosispora andamanensis NBRC 109075.</title>
        <authorList>
            <person name="Komaki H."/>
            <person name="Tamura T."/>
        </authorList>
    </citation>
    <scope>NUCLEOTIDE SEQUENCE [LARGE SCALE GENOMIC DNA]</scope>
    <source>
        <strain evidence="3 4">NBRC 109075</strain>
    </source>
</reference>
<keyword evidence="1" id="KW-0233">DNA recombination</keyword>
<evidence type="ECO:0000313" key="3">
    <source>
        <dbReference type="EMBL" id="GIJ13271.1"/>
    </source>
</evidence>
<evidence type="ECO:0000313" key="4">
    <source>
        <dbReference type="Proteomes" id="UP000647017"/>
    </source>
</evidence>